<dbReference type="RefSeq" id="WP_376880893.1">
    <property type="nucleotide sequence ID" value="NZ_JBHUHP010000030.1"/>
</dbReference>
<organism evidence="1 2">
    <name type="scientific">Blastococcus deserti</name>
    <dbReference type="NCBI Taxonomy" id="2259033"/>
    <lineage>
        <taxon>Bacteria</taxon>
        <taxon>Bacillati</taxon>
        <taxon>Actinomycetota</taxon>
        <taxon>Actinomycetes</taxon>
        <taxon>Geodermatophilales</taxon>
        <taxon>Geodermatophilaceae</taxon>
        <taxon>Blastococcus</taxon>
    </lineage>
</organism>
<proteinExistence type="predicted"/>
<comment type="caution">
    <text evidence="1">The sequence shown here is derived from an EMBL/GenBank/DDBJ whole genome shotgun (WGS) entry which is preliminary data.</text>
</comment>
<gene>
    <name evidence="1" type="ORF">ACFSHS_21995</name>
</gene>
<sequence length="63" mass="6865">MTLDDQTVPDLAAADLVPAPRASVAWTEPGALPRGPRPRSEYWDVESARWVARSPVPGPRRGD</sequence>
<accession>A0ABW4XJT3</accession>
<dbReference type="Proteomes" id="UP001597402">
    <property type="component" value="Unassembled WGS sequence"/>
</dbReference>
<keyword evidence="2" id="KW-1185">Reference proteome</keyword>
<name>A0ABW4XJT3_9ACTN</name>
<reference evidence="2" key="1">
    <citation type="journal article" date="2019" name="Int. J. Syst. Evol. Microbiol.">
        <title>The Global Catalogue of Microorganisms (GCM) 10K type strain sequencing project: providing services to taxonomists for standard genome sequencing and annotation.</title>
        <authorList>
            <consortium name="The Broad Institute Genomics Platform"/>
            <consortium name="The Broad Institute Genome Sequencing Center for Infectious Disease"/>
            <person name="Wu L."/>
            <person name="Ma J."/>
        </authorList>
    </citation>
    <scope>NUCLEOTIDE SEQUENCE [LARGE SCALE GENOMIC DNA]</scope>
    <source>
        <strain evidence="2">JCM 3338</strain>
    </source>
</reference>
<evidence type="ECO:0000313" key="1">
    <source>
        <dbReference type="EMBL" id="MFD2094249.1"/>
    </source>
</evidence>
<protein>
    <submittedName>
        <fullName evidence="1">Uncharacterized protein</fullName>
    </submittedName>
</protein>
<dbReference type="EMBL" id="JBHUHP010000030">
    <property type="protein sequence ID" value="MFD2094249.1"/>
    <property type="molecule type" value="Genomic_DNA"/>
</dbReference>
<evidence type="ECO:0000313" key="2">
    <source>
        <dbReference type="Proteomes" id="UP001597402"/>
    </source>
</evidence>